<dbReference type="InterPro" id="IPR036249">
    <property type="entry name" value="Thioredoxin-like_sf"/>
</dbReference>
<protein>
    <submittedName>
        <fullName evidence="3">Phosducin-like protein</fullName>
    </submittedName>
</protein>
<accession>A0A7T8JW36</accession>
<evidence type="ECO:0000313" key="4">
    <source>
        <dbReference type="Proteomes" id="UP000595437"/>
    </source>
</evidence>
<dbReference type="InterPro" id="IPR051499">
    <property type="entry name" value="Phosducin-like_reg"/>
</dbReference>
<comment type="similarity">
    <text evidence="1">Belongs to the phosducin family.</text>
</comment>
<feature type="domain" description="Phosducin" evidence="2">
    <location>
        <begin position="4"/>
        <end position="136"/>
    </location>
</feature>
<dbReference type="PANTHER" id="PTHR46052">
    <property type="entry name" value="PHOSDUCIN-LIKE PROTEIN"/>
    <property type="match status" value="1"/>
</dbReference>
<dbReference type="OrthoDB" id="70588at2759"/>
<keyword evidence="4" id="KW-1185">Reference proteome</keyword>
<dbReference type="EMBL" id="CP045904">
    <property type="protein sequence ID" value="QQP36311.1"/>
    <property type="molecule type" value="Genomic_DNA"/>
</dbReference>
<organism evidence="3 4">
    <name type="scientific">Caligus rogercresseyi</name>
    <name type="common">Sea louse</name>
    <dbReference type="NCBI Taxonomy" id="217165"/>
    <lineage>
        <taxon>Eukaryota</taxon>
        <taxon>Metazoa</taxon>
        <taxon>Ecdysozoa</taxon>
        <taxon>Arthropoda</taxon>
        <taxon>Crustacea</taxon>
        <taxon>Multicrustacea</taxon>
        <taxon>Hexanauplia</taxon>
        <taxon>Copepoda</taxon>
        <taxon>Siphonostomatoida</taxon>
        <taxon>Caligidae</taxon>
        <taxon>Caligus</taxon>
    </lineage>
</organism>
<gene>
    <name evidence="3" type="ORF">FKW44_021364</name>
</gene>
<evidence type="ECO:0000259" key="2">
    <source>
        <dbReference type="Pfam" id="PF02114"/>
    </source>
</evidence>
<evidence type="ECO:0000256" key="1">
    <source>
        <dbReference type="ARBA" id="ARBA00009686"/>
    </source>
</evidence>
<reference evidence="4" key="1">
    <citation type="submission" date="2021-01" db="EMBL/GenBank/DDBJ databases">
        <title>Caligus Genome Assembly.</title>
        <authorList>
            <person name="Gallardo-Escarate C."/>
        </authorList>
    </citation>
    <scope>NUCLEOTIDE SEQUENCE [LARGE SCALE GENOMIC DNA]</scope>
</reference>
<feature type="non-terminal residue" evidence="3">
    <location>
        <position position="1"/>
    </location>
</feature>
<dbReference type="InterPro" id="IPR024253">
    <property type="entry name" value="Phosducin_thioredoxin-like_dom"/>
</dbReference>
<dbReference type="Gene3D" id="3.40.30.10">
    <property type="entry name" value="Glutaredoxin"/>
    <property type="match status" value="1"/>
</dbReference>
<dbReference type="Pfam" id="PF02114">
    <property type="entry name" value="Phosducin"/>
    <property type="match status" value="1"/>
</dbReference>
<sequence length="137" mass="15509">ALFDDEFMQMYIEKRMREMELKAASQVKVFGEIIDLQDGDEFLKAIDGEEAFVSILVYIFEDDAEGCMAISKILRISASAVGFSNYFKNNGVPALLHYKAENLVASFPKMVEQLGRDFYANDLEAFLIQNGVIEEKS</sequence>
<evidence type="ECO:0000313" key="3">
    <source>
        <dbReference type="EMBL" id="QQP36311.1"/>
    </source>
</evidence>
<name>A0A7T8JW36_CALRO</name>
<dbReference type="PANTHER" id="PTHR46052:SF1">
    <property type="entry name" value="PHOSDUCIN-LIKE PROTEIN"/>
    <property type="match status" value="1"/>
</dbReference>
<proteinExistence type="inferred from homology"/>
<dbReference type="Proteomes" id="UP000595437">
    <property type="component" value="Chromosome 15"/>
</dbReference>
<dbReference type="SUPFAM" id="SSF52833">
    <property type="entry name" value="Thioredoxin-like"/>
    <property type="match status" value="1"/>
</dbReference>
<dbReference type="AlphaFoldDB" id="A0A7T8JW36"/>